<dbReference type="GO" id="GO:0000127">
    <property type="term" value="C:transcription factor TFIIIC complex"/>
    <property type="evidence" value="ECO:0007669"/>
    <property type="project" value="InterPro"/>
</dbReference>
<feature type="compositionally biased region" description="Acidic residues" evidence="6">
    <location>
        <begin position="355"/>
        <end position="371"/>
    </location>
</feature>
<feature type="region of interest" description="Disordered" evidence="6">
    <location>
        <begin position="1520"/>
        <end position="1615"/>
    </location>
</feature>
<evidence type="ECO:0000256" key="4">
    <source>
        <dbReference type="ARBA" id="ARBA00023163"/>
    </source>
</evidence>
<dbReference type="Pfam" id="PF20222">
    <property type="entry name" value="DUF6581"/>
    <property type="match status" value="1"/>
</dbReference>
<protein>
    <submittedName>
        <fullName evidence="9">Uncharacterized protein</fullName>
    </submittedName>
</protein>
<dbReference type="PANTHER" id="PTHR15180">
    <property type="entry name" value="GENERAL TRANSCRIPTION FACTOR 3C POLYPEPTIDE 1"/>
    <property type="match status" value="1"/>
</dbReference>
<feature type="compositionally biased region" description="Polar residues" evidence="6">
    <location>
        <begin position="820"/>
        <end position="831"/>
    </location>
</feature>
<feature type="compositionally biased region" description="Low complexity" evidence="6">
    <location>
        <begin position="1568"/>
        <end position="1590"/>
    </location>
</feature>
<feature type="compositionally biased region" description="Basic residues" evidence="6">
    <location>
        <begin position="1594"/>
        <end position="1603"/>
    </location>
</feature>
<dbReference type="OrthoDB" id="5403573at2759"/>
<feature type="compositionally biased region" description="Low complexity" evidence="6">
    <location>
        <begin position="406"/>
        <end position="419"/>
    </location>
</feature>
<dbReference type="PANTHER" id="PTHR15180:SF1">
    <property type="entry name" value="GENERAL TRANSCRIPTION FACTOR 3C POLYPEPTIDE 1"/>
    <property type="match status" value="1"/>
</dbReference>
<feature type="region of interest" description="Disordered" evidence="6">
    <location>
        <begin position="808"/>
        <end position="831"/>
    </location>
</feature>
<dbReference type="GO" id="GO:0006384">
    <property type="term" value="P:transcription initiation at RNA polymerase III promoter"/>
    <property type="evidence" value="ECO:0007669"/>
    <property type="project" value="InterPro"/>
</dbReference>
<proteinExistence type="predicted"/>
<comment type="subcellular location">
    <subcellularLocation>
        <location evidence="1">Nucleus</location>
    </subcellularLocation>
</comment>
<keyword evidence="4" id="KW-0804">Transcription</keyword>
<feature type="region of interest" description="Disordered" evidence="6">
    <location>
        <begin position="612"/>
        <end position="636"/>
    </location>
</feature>
<reference evidence="9 10" key="1">
    <citation type="submission" date="2017-03" db="EMBL/GenBank/DDBJ databases">
        <title>Genomes of endolithic fungi from Antarctica.</title>
        <authorList>
            <person name="Coleine C."/>
            <person name="Masonjones S."/>
            <person name="Stajich J.E."/>
        </authorList>
    </citation>
    <scope>NUCLEOTIDE SEQUENCE [LARGE SCALE GENOMIC DNA]</scope>
    <source>
        <strain evidence="9 10">CCFEE 5311</strain>
    </source>
</reference>
<keyword evidence="2" id="KW-0597">Phosphoprotein</keyword>
<evidence type="ECO:0000256" key="1">
    <source>
        <dbReference type="ARBA" id="ARBA00004123"/>
    </source>
</evidence>
<evidence type="ECO:0000256" key="3">
    <source>
        <dbReference type="ARBA" id="ARBA00023125"/>
    </source>
</evidence>
<dbReference type="InterPro" id="IPR007309">
    <property type="entry name" value="TFIIIC_Bblock-bd"/>
</dbReference>
<feature type="region of interest" description="Disordered" evidence="6">
    <location>
        <begin position="1298"/>
        <end position="1323"/>
    </location>
</feature>
<gene>
    <name evidence="9" type="ORF">B0A54_07317</name>
</gene>
<feature type="region of interest" description="Disordered" evidence="6">
    <location>
        <begin position="1159"/>
        <end position="1178"/>
    </location>
</feature>
<dbReference type="EMBL" id="NAJP01000024">
    <property type="protein sequence ID" value="TKA42229.1"/>
    <property type="molecule type" value="Genomic_DNA"/>
</dbReference>
<feature type="domain" description="Transcription factor tau subunit sfc3/Tfc3 C-terminal" evidence="8">
    <location>
        <begin position="1640"/>
        <end position="2064"/>
    </location>
</feature>
<dbReference type="GO" id="GO:0003677">
    <property type="term" value="F:DNA binding"/>
    <property type="evidence" value="ECO:0007669"/>
    <property type="project" value="UniProtKB-KW"/>
</dbReference>
<comment type="caution">
    <text evidence="9">The sequence shown here is derived from an EMBL/GenBank/DDBJ whole genome shotgun (WGS) entry which is preliminary data.</text>
</comment>
<evidence type="ECO:0000259" key="8">
    <source>
        <dbReference type="Pfam" id="PF20222"/>
    </source>
</evidence>
<organism evidence="9 10">
    <name type="scientific">Friedmanniomyces endolithicus</name>
    <dbReference type="NCBI Taxonomy" id="329885"/>
    <lineage>
        <taxon>Eukaryota</taxon>
        <taxon>Fungi</taxon>
        <taxon>Dikarya</taxon>
        <taxon>Ascomycota</taxon>
        <taxon>Pezizomycotina</taxon>
        <taxon>Dothideomycetes</taxon>
        <taxon>Dothideomycetidae</taxon>
        <taxon>Mycosphaerellales</taxon>
        <taxon>Teratosphaeriaceae</taxon>
        <taxon>Friedmanniomyces</taxon>
    </lineage>
</organism>
<feature type="compositionally biased region" description="Basic and acidic residues" evidence="6">
    <location>
        <begin position="458"/>
        <end position="472"/>
    </location>
</feature>
<feature type="compositionally biased region" description="Basic and acidic residues" evidence="6">
    <location>
        <begin position="1554"/>
        <end position="1564"/>
    </location>
</feature>
<keyword evidence="3" id="KW-0238">DNA-binding</keyword>
<feature type="region of interest" description="Disordered" evidence="6">
    <location>
        <begin position="870"/>
        <end position="1008"/>
    </location>
</feature>
<keyword evidence="5" id="KW-0539">Nucleus</keyword>
<feature type="compositionally biased region" description="Basic and acidic residues" evidence="6">
    <location>
        <begin position="1164"/>
        <end position="1178"/>
    </location>
</feature>
<feature type="compositionally biased region" description="Low complexity" evidence="6">
    <location>
        <begin position="946"/>
        <end position="955"/>
    </location>
</feature>
<feature type="compositionally biased region" description="Polar residues" evidence="6">
    <location>
        <begin position="965"/>
        <end position="981"/>
    </location>
</feature>
<accession>A0A4V5N846</accession>
<dbReference type="Proteomes" id="UP000310066">
    <property type="component" value="Unassembled WGS sequence"/>
</dbReference>
<feature type="region of interest" description="Disordered" evidence="6">
    <location>
        <begin position="716"/>
        <end position="782"/>
    </location>
</feature>
<feature type="compositionally biased region" description="Polar residues" evidence="6">
    <location>
        <begin position="1530"/>
        <end position="1545"/>
    </location>
</feature>
<evidence type="ECO:0000313" key="9">
    <source>
        <dbReference type="EMBL" id="TKA42229.1"/>
    </source>
</evidence>
<dbReference type="GO" id="GO:0005634">
    <property type="term" value="C:nucleus"/>
    <property type="evidence" value="ECO:0007669"/>
    <property type="project" value="UniProtKB-SubCell"/>
</dbReference>
<dbReference type="InterPro" id="IPR044210">
    <property type="entry name" value="Tfc3-like"/>
</dbReference>
<evidence type="ECO:0000259" key="7">
    <source>
        <dbReference type="Pfam" id="PF04182"/>
    </source>
</evidence>
<dbReference type="InterPro" id="IPR046488">
    <property type="entry name" value="Sfc3/Tfc3_C"/>
</dbReference>
<feature type="compositionally biased region" description="Basic residues" evidence="6">
    <location>
        <begin position="878"/>
        <end position="887"/>
    </location>
</feature>
<feature type="region of interest" description="Disordered" evidence="6">
    <location>
        <begin position="333"/>
        <end position="375"/>
    </location>
</feature>
<evidence type="ECO:0000313" key="10">
    <source>
        <dbReference type="Proteomes" id="UP000310066"/>
    </source>
</evidence>
<dbReference type="Pfam" id="PF04182">
    <property type="entry name" value="B-block_TFIIIC"/>
    <property type="match status" value="1"/>
</dbReference>
<feature type="region of interest" description="Disordered" evidence="6">
    <location>
        <begin position="403"/>
        <end position="472"/>
    </location>
</feature>
<evidence type="ECO:0000256" key="6">
    <source>
        <dbReference type="SAM" id="MobiDB-lite"/>
    </source>
</evidence>
<dbReference type="STRING" id="329885.A0A4V5N846"/>
<feature type="region of interest" description="Disordered" evidence="6">
    <location>
        <begin position="538"/>
        <end position="573"/>
    </location>
</feature>
<dbReference type="GO" id="GO:0042791">
    <property type="term" value="P:5S class rRNA transcription by RNA polymerase III"/>
    <property type="evidence" value="ECO:0007669"/>
    <property type="project" value="TreeGrafter"/>
</dbReference>
<feature type="region of interest" description="Disordered" evidence="6">
    <location>
        <begin position="77"/>
        <end position="112"/>
    </location>
</feature>
<sequence>MASWELESLVERVVEAVTHTGTYGFDPSNIRELIESPAISLGFTHQARLNDASFRTNNNVVDEELLDAIHERLEDHPEIEIRSSEYGPGRRRKNAGGDSTPAVEDEDTETSPKRMFVTRGPMWQAITGTSFKDAWARVPQLEFDLLSVIAAHGTGGVIQGRLTNLAGQDKQSVPRRTDFLATKGYILKTAVLDQGHETSLLRLKKFVEADDVRHDDPSRPAVTRDQKGRVNVDLAPLLVQTVNLVKLQPDRIMAIEDLGTALGFPQKTKLERLRFLKCVRRLAESGCFLKCSAQPSDHDGAVMSESVLCLRLVREPTDADKAQWLRSYFPTGRARKNTTGQSEDSGSESERTGMDPDEPEDVSEDGLEVPQEDVVKEERRTSVYLAAFTPQFTSTLRIVDDESSADVPSTDVHSSVSVSDLHDSRDLPLADLTPRPRPPQRKRPPLPGAVGKGMGRRRNLEGRRRALGRHTESADVEAITPGVAHGIEGNSNRAAEGLAVQMQVDVETDKWGFPRAPPEMFVGEDGRASLMQCQPLLAVPDLSSHSGPTPKPPSPRKERRPGFAQPIRTSGKTTILQPKPVIRPRIASEREHEQFEHWAKVTAEKLARAELHERHPPTVDSTSVDVDDSEPARKRRRLDLDEDDTMQHRFAEIEAEILSRERPGVYLNPPGAKDIKTQCLKQRGRPRDAQIVVIKGVWLSSLQWFRQDIVRAAPSAKRRSISPLSVSDPSRVAEATSIQMGDPSRAAAAGTETGAHVDAADSVKDTVPAGPPERKAAEVDMPPGLQAEATALPASDTASALDTVSPERDLISAPTPQRPSPRSSEQTTTTSVMPQASFLFMPDAPAAAAPDSMRFKKAYVLAHPDEEFHHIGGGSWKRGPKTNKKRPQATELVTEPKPMGAAPTATESQGPAAKRPRRAVQSYGGQAAGYAPELDDTDTREGGSDTGDSPDTTSTQFRIVLVDSTKGSHPINTSDQDSATNAPPGAASETDRHQSNTPPAVTKDIMPPPTFDGAYFAHKGEEFHHVGNGRYRPGPRSLNLKSKPGAEDALVPLLSGTVATTVGSEDEDARTPEVRTREDQAAAGSNGIGVAKTILIDPQLLALDDGHSRVVETPTTNPPPAVLRQPGAIAEDLLPELANDPQSVDVPTLRSHIDAATLAAETTQEERATGDSTDKKTTAEWSRIRTRLVLDIIHRCGGAFPGNKEIWHPYAANWRKCHDRLPQRTAVDRTVKGLLDSSKLKKITFSFQGPDGMNETRGILATPDVDATSDQISSLKAAIIKAFPAPYIPPEAEVSDVLPDDSNAHTGVSGPPVADASTKEPRGTVKRRRNAAEFPNVDGLTVIRTQQYLDSVESQREKERDKQLAIQEKKQKAERVAQELKELKSLYSSGIDWLCLSSNQTFYPSSGTFGTVAVKPTLSALHDAASGSPKKKAPRKKAGRLDIANEDKYPVYDKAHASAHPDQTFKHVGNGKYRLVDPQVKETVSETTTTFYDDAHVNAHPDETYAHVGDGRYRRVWKRPNVKRAKSARAPNSSLPATRDSTSESLADMLKVSQEGRDHADTEAQYKSTETYPQPESTPTTTQTPPVQTSRSGRPLHKSRKRKANTEAVQDDVDEDVAQVSEPGKAQQAAQGRVMFVHGDELVTVVALLKVLCTGVNESPLNWDCAAHAMGFRYEPEFLRSRWTYLRTTKSRETQALQNAIREPFLAAYSDGKLPRVDFMDLSATDWPALVMWVQTKVRPLLSKPASATLEDAADAVNLPGTSADLYDRYAVKEPDVTHGTDLNRYFEPITDTARTTTALNLIHGISVPGIGGRSEQPASMLIKSWCRAVAATTEQEYDAEAAARKVSIFPGGQLKQAIDELVDAHVLSSDRRGRRLPGRNFTLHRAAFKPFQRWPGEDTTFLRDVAAARQTIVASLAQDSKVALNFHTSDFEALVLTNMVAQGQVKTTTVLPPRNDALDAPLPRMSIWGVDDVSVLYNSHAMNRDRLRFPVTYDVTATFTPDHKLKHVPIPTSPPLVHEEQALRLPLWLDIHDNVITELWDMVLRSILHLVVYRPGITAKAMEKAHEGKLWAWEAEMVLQWMEETGMAISFGPGEEVEGLWQGGWRAGEWWYCAFCPDVATWPPPAPKAGGEG</sequence>
<name>A0A4V5N846_9PEZI</name>
<feature type="domain" description="B-block binding subunit of TFIIIC" evidence="7">
    <location>
        <begin position="140"/>
        <end position="208"/>
    </location>
</feature>
<evidence type="ECO:0000256" key="2">
    <source>
        <dbReference type="ARBA" id="ARBA00022553"/>
    </source>
</evidence>
<evidence type="ECO:0000256" key="5">
    <source>
        <dbReference type="ARBA" id="ARBA00023242"/>
    </source>
</evidence>